<protein>
    <submittedName>
        <fullName evidence="7">Transcriptional regulator, GntR family domain</fullName>
        <ecNumber evidence="7">2.6.1.1</ecNumber>
    </submittedName>
</protein>
<dbReference type="Pfam" id="PF00155">
    <property type="entry name" value="Aminotran_1_2"/>
    <property type="match status" value="1"/>
</dbReference>
<name>A0A0C4YJ69_9BURK</name>
<evidence type="ECO:0000313" key="7">
    <source>
        <dbReference type="EMBL" id="AJG22660.1"/>
    </source>
</evidence>
<feature type="domain" description="HTH gntR-type" evidence="6">
    <location>
        <begin position="25"/>
        <end position="93"/>
    </location>
</feature>
<evidence type="ECO:0000259" key="6">
    <source>
        <dbReference type="PROSITE" id="PS50949"/>
    </source>
</evidence>
<evidence type="ECO:0000256" key="3">
    <source>
        <dbReference type="ARBA" id="ARBA00023015"/>
    </source>
</evidence>
<gene>
    <name evidence="7" type="ORF">RR42_s1071</name>
</gene>
<dbReference type="PANTHER" id="PTHR46577:SF1">
    <property type="entry name" value="HTH-TYPE TRANSCRIPTIONAL REGULATORY PROTEIN GABR"/>
    <property type="match status" value="1"/>
</dbReference>
<dbReference type="AlphaFoldDB" id="A0A0C4YJ69"/>
<keyword evidence="3" id="KW-0805">Transcription regulation</keyword>
<keyword evidence="2" id="KW-0663">Pyridoxal phosphate</keyword>
<dbReference type="OrthoDB" id="9804020at2"/>
<keyword evidence="4" id="KW-0238">DNA-binding</keyword>
<dbReference type="InterPro" id="IPR000524">
    <property type="entry name" value="Tscrpt_reg_HTH_GntR"/>
</dbReference>
<dbReference type="InterPro" id="IPR015424">
    <property type="entry name" value="PyrdxlP-dep_Trfase"/>
</dbReference>
<dbReference type="CDD" id="cd07377">
    <property type="entry name" value="WHTH_GntR"/>
    <property type="match status" value="1"/>
</dbReference>
<evidence type="ECO:0000313" key="8">
    <source>
        <dbReference type="Proteomes" id="UP000031843"/>
    </source>
</evidence>
<dbReference type="InterPro" id="IPR036388">
    <property type="entry name" value="WH-like_DNA-bd_sf"/>
</dbReference>
<dbReference type="SUPFAM" id="SSF53383">
    <property type="entry name" value="PLP-dependent transferases"/>
    <property type="match status" value="1"/>
</dbReference>
<keyword evidence="7" id="KW-0032">Aminotransferase</keyword>
<dbReference type="SUPFAM" id="SSF46785">
    <property type="entry name" value="Winged helix' DNA-binding domain"/>
    <property type="match status" value="1"/>
</dbReference>
<organism evidence="7 8">
    <name type="scientific">Cupriavidus basilensis</name>
    <dbReference type="NCBI Taxonomy" id="68895"/>
    <lineage>
        <taxon>Bacteria</taxon>
        <taxon>Pseudomonadati</taxon>
        <taxon>Pseudomonadota</taxon>
        <taxon>Betaproteobacteria</taxon>
        <taxon>Burkholderiales</taxon>
        <taxon>Burkholderiaceae</taxon>
        <taxon>Cupriavidus</taxon>
    </lineage>
</organism>
<dbReference type="PANTHER" id="PTHR46577">
    <property type="entry name" value="HTH-TYPE TRANSCRIPTIONAL REGULATORY PROTEIN GABR"/>
    <property type="match status" value="1"/>
</dbReference>
<dbReference type="EC" id="2.6.1.1" evidence="7"/>
<dbReference type="PROSITE" id="PS50949">
    <property type="entry name" value="HTH_GNTR"/>
    <property type="match status" value="1"/>
</dbReference>
<dbReference type="SMART" id="SM00345">
    <property type="entry name" value="HTH_GNTR"/>
    <property type="match status" value="1"/>
</dbReference>
<keyword evidence="7" id="KW-0808">Transferase</keyword>
<proteinExistence type="inferred from homology"/>
<dbReference type="EMBL" id="CP010537">
    <property type="protein sequence ID" value="AJG22660.1"/>
    <property type="molecule type" value="Genomic_DNA"/>
</dbReference>
<dbReference type="InterPro" id="IPR015421">
    <property type="entry name" value="PyrdxlP-dep_Trfase_major"/>
</dbReference>
<dbReference type="InterPro" id="IPR036390">
    <property type="entry name" value="WH_DNA-bd_sf"/>
</dbReference>
<accession>A0A0C4YJ69</accession>
<dbReference type="KEGG" id="cbw:RR42_s1071"/>
<dbReference type="GO" id="GO:0003677">
    <property type="term" value="F:DNA binding"/>
    <property type="evidence" value="ECO:0007669"/>
    <property type="project" value="UniProtKB-KW"/>
</dbReference>
<dbReference type="Pfam" id="PF00392">
    <property type="entry name" value="GntR"/>
    <property type="match status" value="1"/>
</dbReference>
<sequence>MHPSKSIQDDDDGPGWAAAFVRGEGARYRQIVGFIERAVGDGRLNPGDRLPPQRELARQLGVDLTTVTRAFTEAKRRNLIEARGALGTFVAPPKVELAQMVDLSMNVPPPPAGVDFHDLLQRGLSQVLLRTDAHLLMTYQLGGGSRADRAAGAMWLKPVLESVSPQQLIACPGAQAALAALILTLTQPGDAILAEPLTYPGLRAAAEQLGRRVVTVATDDDGMRPDALEQALREHGARAIYLNPTIQNPTTRTMPAHRRRDVALAAQQCGAWIIEDDPYWLLGSDAPPPVAHFAPSQVYYVATLSKCLSPGLRTAYIRLPEARSRAGVLAALRSFALMSTPLSTALATQWIHEGSAAQLLAGIRTEAFARRELARQLLFSADQAPPSGIHVWHTLPSYWTSLALTQAARAQDLRVTASDAFHAGPTPPNAIRISLGGVETRAHLAAALKKLAELLVRRPQMSREIVV</sequence>
<dbReference type="InterPro" id="IPR051446">
    <property type="entry name" value="HTH_trans_reg/aminotransferase"/>
</dbReference>
<dbReference type="CDD" id="cd00609">
    <property type="entry name" value="AAT_like"/>
    <property type="match status" value="1"/>
</dbReference>
<dbReference type="Gene3D" id="1.10.10.10">
    <property type="entry name" value="Winged helix-like DNA-binding domain superfamily/Winged helix DNA-binding domain"/>
    <property type="match status" value="1"/>
</dbReference>
<evidence type="ECO:0000256" key="5">
    <source>
        <dbReference type="ARBA" id="ARBA00023163"/>
    </source>
</evidence>
<dbReference type="InterPro" id="IPR004839">
    <property type="entry name" value="Aminotransferase_I/II_large"/>
</dbReference>
<keyword evidence="5" id="KW-0804">Transcription</keyword>
<dbReference type="RefSeq" id="WP_043354236.1">
    <property type="nucleotide sequence ID" value="NZ_CP010537.1"/>
</dbReference>
<dbReference type="Proteomes" id="UP000031843">
    <property type="component" value="Chromosome secondary"/>
</dbReference>
<dbReference type="Gene3D" id="3.40.640.10">
    <property type="entry name" value="Type I PLP-dependent aspartate aminotransferase-like (Major domain)"/>
    <property type="match status" value="1"/>
</dbReference>
<dbReference type="GO" id="GO:0003700">
    <property type="term" value="F:DNA-binding transcription factor activity"/>
    <property type="evidence" value="ECO:0007669"/>
    <property type="project" value="InterPro"/>
</dbReference>
<comment type="similarity">
    <text evidence="1">In the C-terminal section; belongs to the class-I pyridoxal-phosphate-dependent aminotransferase family.</text>
</comment>
<evidence type="ECO:0000256" key="1">
    <source>
        <dbReference type="ARBA" id="ARBA00005384"/>
    </source>
</evidence>
<reference evidence="7 8" key="1">
    <citation type="journal article" date="2015" name="Genome Announc.">
        <title>Complete Genome Sequence of Cupriavidus basilensis 4G11, Isolated from the Oak Ridge Field Research Center Site.</title>
        <authorList>
            <person name="Ray J."/>
            <person name="Waters R.J."/>
            <person name="Skerker J.M."/>
            <person name="Kuehl J.V."/>
            <person name="Price M.N."/>
            <person name="Huang J."/>
            <person name="Chakraborty R."/>
            <person name="Arkin A.P."/>
            <person name="Deutschbauer A."/>
        </authorList>
    </citation>
    <scope>NUCLEOTIDE SEQUENCE [LARGE SCALE GENOMIC DNA]</scope>
    <source>
        <strain evidence="7">4G11</strain>
    </source>
</reference>
<dbReference type="GO" id="GO:0030170">
    <property type="term" value="F:pyridoxal phosphate binding"/>
    <property type="evidence" value="ECO:0007669"/>
    <property type="project" value="InterPro"/>
</dbReference>
<evidence type="ECO:0000256" key="2">
    <source>
        <dbReference type="ARBA" id="ARBA00022898"/>
    </source>
</evidence>
<dbReference type="GO" id="GO:0004069">
    <property type="term" value="F:L-aspartate:2-oxoglutarate aminotransferase activity"/>
    <property type="evidence" value="ECO:0007669"/>
    <property type="project" value="UniProtKB-EC"/>
</dbReference>
<keyword evidence="8" id="KW-1185">Reference proteome</keyword>
<evidence type="ECO:0000256" key="4">
    <source>
        <dbReference type="ARBA" id="ARBA00023125"/>
    </source>
</evidence>